<dbReference type="PANTHER" id="PTHR42717:SF1">
    <property type="entry name" value="IMIDAZOLONEPROPIONASE AND RELATED AMIDOHYDROLASES"/>
    <property type="match status" value="1"/>
</dbReference>
<proteinExistence type="predicted"/>
<comment type="caution">
    <text evidence="1">The sequence shown here is derived from an EMBL/GenBank/DDBJ whole genome shotgun (WGS) entry which is preliminary data.</text>
</comment>
<protein>
    <submittedName>
        <fullName evidence="1">Amidohydrolase family protein</fullName>
    </submittedName>
</protein>
<dbReference type="HOGENOM" id="CLU_036699_1_0_9"/>
<dbReference type="Proteomes" id="UP000003803">
    <property type="component" value="Unassembled WGS sequence"/>
</dbReference>
<evidence type="ECO:0000313" key="2">
    <source>
        <dbReference type="Proteomes" id="UP000003803"/>
    </source>
</evidence>
<dbReference type="GO" id="GO:0019213">
    <property type="term" value="F:deacetylase activity"/>
    <property type="evidence" value="ECO:0007669"/>
    <property type="project" value="InterPro"/>
</dbReference>
<dbReference type="InterPro" id="IPR032466">
    <property type="entry name" value="Metal_Hydrolase"/>
</dbReference>
<dbReference type="AlphaFoldDB" id="B0P5U2"/>
<dbReference type="InterPro" id="IPR011059">
    <property type="entry name" value="Metal-dep_hydrolase_composite"/>
</dbReference>
<name>B0P5U2_9FIRM</name>
<gene>
    <name evidence="1" type="ORF">ANACOL_00114</name>
</gene>
<dbReference type="Gene3D" id="2.30.40.10">
    <property type="entry name" value="Urease, subunit C, domain 1"/>
    <property type="match status" value="1"/>
</dbReference>
<dbReference type="Gene3D" id="3.20.20.140">
    <property type="entry name" value="Metal-dependent hydrolases"/>
    <property type="match status" value="1"/>
</dbReference>
<dbReference type="GO" id="GO:0016810">
    <property type="term" value="F:hydrolase activity, acting on carbon-nitrogen (but not peptide) bonds"/>
    <property type="evidence" value="ECO:0007669"/>
    <property type="project" value="InterPro"/>
</dbReference>
<reference evidence="1" key="2">
    <citation type="submission" date="2013-09" db="EMBL/GenBank/DDBJ databases">
        <title>Draft genome sequence of Anaerotruncus colihominis(DSM 17241).</title>
        <authorList>
            <person name="Sudarsanam P."/>
            <person name="Ley R."/>
            <person name="Guruge J."/>
            <person name="Turnbaugh P.J."/>
            <person name="Mahowald M."/>
            <person name="Liep D."/>
            <person name="Gordon J."/>
        </authorList>
    </citation>
    <scope>NUCLEOTIDE SEQUENCE</scope>
    <source>
        <strain evidence="1">DSM 17241</strain>
    </source>
</reference>
<dbReference type="Pfam" id="PF22647">
    <property type="entry name" value="EF_0837-like_N"/>
    <property type="match status" value="1"/>
</dbReference>
<dbReference type="PANTHER" id="PTHR42717">
    <property type="entry name" value="DIHYDROOROTASE-RELATED"/>
    <property type="match status" value="1"/>
</dbReference>
<dbReference type="SUPFAM" id="SSF51556">
    <property type="entry name" value="Metallo-dependent hydrolases"/>
    <property type="match status" value="1"/>
</dbReference>
<keyword evidence="2" id="KW-1185">Reference proteome</keyword>
<accession>B0P5U2</accession>
<sequence>MNKLLVKGGALIDPAQGYFRTKLDVLLDDGLIREIGPDLPAEDAPVLDATGMYISPGMMDIHVHTRGETRRIADGAPDADDLGCRRGVTTVVEAGTTAALDIEDFAAQVTQEKTRHYTMLNCHVTRGDFPHHKILDLDSIRLEYFRAAREAHPELVKGLKCLCSGSLAGTQSYDLVKRAVEIGEALNLPLMVHIGRFPPDPNQIVSLLRKGDVVTHSYHGKDISPYEADGAPKEAFLAARTRGVYIDVGHGRESFSWPVYQRAFAQGFIPDSISTDIYNANMNGPVWSLAVVMSKLMALGMPLEDAVTKVTAVPAAIYRLPLLGAIVPGYFGDLTIFSLEDGDWRLPDSYGQLQSINQMICPWKTVLSRPGFSQVVDCDLGHPG</sequence>
<organism evidence="1 2">
    <name type="scientific">Anaerotruncus colihominis DSM 17241</name>
    <dbReference type="NCBI Taxonomy" id="445972"/>
    <lineage>
        <taxon>Bacteria</taxon>
        <taxon>Bacillati</taxon>
        <taxon>Bacillota</taxon>
        <taxon>Clostridia</taxon>
        <taxon>Eubacteriales</taxon>
        <taxon>Oscillospiraceae</taxon>
        <taxon>Anaerotruncus</taxon>
    </lineage>
</organism>
<dbReference type="SUPFAM" id="SSF51338">
    <property type="entry name" value="Composite domain of metallo-dependent hydrolases"/>
    <property type="match status" value="1"/>
</dbReference>
<dbReference type="EMBL" id="ABGD02000003">
    <property type="protein sequence ID" value="EDS13099.1"/>
    <property type="molecule type" value="Genomic_DNA"/>
</dbReference>
<dbReference type="InterPro" id="IPR020043">
    <property type="entry name" value="Deacetylase_Atu3266-like"/>
</dbReference>
<dbReference type="eggNOG" id="COG3964">
    <property type="taxonomic scope" value="Bacteria"/>
</dbReference>
<evidence type="ECO:0000313" key="1">
    <source>
        <dbReference type="EMBL" id="EDS13099.1"/>
    </source>
</evidence>
<reference evidence="1" key="1">
    <citation type="submission" date="2007-11" db="EMBL/GenBank/DDBJ databases">
        <authorList>
            <person name="Fulton L."/>
            <person name="Clifton S."/>
            <person name="Fulton B."/>
            <person name="Xu J."/>
            <person name="Minx P."/>
            <person name="Pepin K.H."/>
            <person name="Johnson M."/>
            <person name="Thiruvilangam P."/>
            <person name="Bhonagiri V."/>
            <person name="Nash W.E."/>
            <person name="Mardis E.R."/>
            <person name="Wilson R.K."/>
        </authorList>
    </citation>
    <scope>NUCLEOTIDE SEQUENCE [LARGE SCALE GENOMIC DNA]</scope>
    <source>
        <strain evidence="1">DSM 17241</strain>
    </source>
</reference>